<name>A0A654KFW6_TAYEM</name>
<evidence type="ECO:0000256" key="1">
    <source>
        <dbReference type="ARBA" id="ARBA00007068"/>
    </source>
</evidence>
<dbReference type="Proteomes" id="UP000007472">
    <property type="component" value="Chromosome"/>
</dbReference>
<dbReference type="PANTHER" id="PTHR36512">
    <property type="entry name" value="D-AMINOPEPTIDASE"/>
    <property type="match status" value="1"/>
</dbReference>
<reference evidence="2 3" key="1">
    <citation type="journal article" date="2011" name="J. Bacteriol.">
        <title>Genome sequence of Taylorella equigenitalis MCE9, the causative agent of contagious equine metritis.</title>
        <authorList>
            <person name="Hebert L."/>
            <person name="Moumen B."/>
            <person name="Duquesne F."/>
            <person name="Breuil M.F."/>
            <person name="Laugier C."/>
            <person name="Batto J.M."/>
            <person name="Renault P."/>
            <person name="Petry S."/>
        </authorList>
    </citation>
    <scope>NUCLEOTIDE SEQUENCE [LARGE SCALE GENOMIC DNA]</scope>
    <source>
        <strain evidence="2 3">MCE9</strain>
    </source>
</reference>
<dbReference type="CDD" id="cd02253">
    <property type="entry name" value="DmpA"/>
    <property type="match status" value="1"/>
</dbReference>
<proteinExistence type="inferred from homology"/>
<dbReference type="AlphaFoldDB" id="A0A654KFW6"/>
<dbReference type="InterPro" id="IPR016117">
    <property type="entry name" value="ArgJ-like_dom_sf"/>
</dbReference>
<accession>A0A654KFW6</accession>
<dbReference type="Pfam" id="PF03576">
    <property type="entry name" value="Peptidase_S58"/>
    <property type="match status" value="1"/>
</dbReference>
<dbReference type="KEGG" id="teq:TEQUI_0379"/>
<sequence length="371" mass="39668">MIRIDDLINCYSAPVIGNLNCGPKNLISDVSGVTVGHCTISSDDSKTIRTGVTVIKPSDARDLFANKVPAAVSVINGFGKSYGLVQLEELGVLETPIALTNTFSVPEIATAQIKSAIEVNAEIGRSLPTVNPLVLECNDGYLNDIQSFAVKEEHYLKALSDCSSTFEQGAVGAGHGMKCFGFKGGVGSASRISVCSNSYIVGSLVLSNFGALTNLRIGGLELGELLESKNLNIQLEKFEQVKAEDEDKGSIIMVLATDAPLDSRQLKRLSLRAAAGLARTGSNFGHGSGDISVAFSTAYSVEQSNNQVLNKSIATLNEGQINYLFDAAAEATEQAIINSLWHSKTTYGRDGHVCRNLFDVIKERFFDMESK</sequence>
<dbReference type="PANTHER" id="PTHR36512:SF3">
    <property type="entry name" value="BLR5678 PROTEIN"/>
    <property type="match status" value="1"/>
</dbReference>
<dbReference type="SUPFAM" id="SSF56266">
    <property type="entry name" value="DmpA/ArgJ-like"/>
    <property type="match status" value="1"/>
</dbReference>
<dbReference type="Gene3D" id="3.60.70.12">
    <property type="entry name" value="L-amino peptidase D-ALA esterase/amidase"/>
    <property type="match status" value="1"/>
</dbReference>
<organism evidence="2 3">
    <name type="scientific">Taylorella equigenitalis (strain MCE9)</name>
    <dbReference type="NCBI Taxonomy" id="937774"/>
    <lineage>
        <taxon>Bacteria</taxon>
        <taxon>Pseudomonadati</taxon>
        <taxon>Pseudomonadota</taxon>
        <taxon>Betaproteobacteria</taxon>
        <taxon>Burkholderiales</taxon>
        <taxon>Alcaligenaceae</taxon>
        <taxon>Taylorella</taxon>
    </lineage>
</organism>
<protein>
    <submittedName>
        <fullName evidence="2">Peptidase_S58 protein</fullName>
    </submittedName>
</protein>
<dbReference type="GO" id="GO:0004177">
    <property type="term" value="F:aminopeptidase activity"/>
    <property type="evidence" value="ECO:0007669"/>
    <property type="project" value="TreeGrafter"/>
</dbReference>
<evidence type="ECO:0000313" key="3">
    <source>
        <dbReference type="Proteomes" id="UP000007472"/>
    </source>
</evidence>
<comment type="similarity">
    <text evidence="1">Belongs to the peptidase S58 family.</text>
</comment>
<evidence type="ECO:0000313" key="2">
    <source>
        <dbReference type="EMBL" id="ADU91324.1"/>
    </source>
</evidence>
<dbReference type="EMBL" id="CP002456">
    <property type="protein sequence ID" value="ADU91324.1"/>
    <property type="molecule type" value="Genomic_DNA"/>
</dbReference>
<dbReference type="InterPro" id="IPR005321">
    <property type="entry name" value="Peptidase_S58_DmpA"/>
</dbReference>
<gene>
    <name evidence="2" type="ordered locus">TEQUI_0379</name>
</gene>